<dbReference type="AlphaFoldDB" id="I4GZP5"/>
<dbReference type="Pfam" id="PF12770">
    <property type="entry name" value="CHAT"/>
    <property type="match status" value="1"/>
</dbReference>
<evidence type="ECO:0000259" key="1">
    <source>
        <dbReference type="Pfam" id="PF12770"/>
    </source>
</evidence>
<dbReference type="EMBL" id="CAIM01000029">
    <property type="protein sequence ID" value="CCI15269.1"/>
    <property type="molecule type" value="Genomic_DNA"/>
</dbReference>
<reference evidence="2 3" key="1">
    <citation type="submission" date="2012-04" db="EMBL/GenBank/DDBJ databases">
        <authorList>
            <person name="Genoscope - CEA"/>
        </authorList>
    </citation>
    <scope>NUCLEOTIDE SEQUENCE [LARGE SCALE GENOMIC DNA]</scope>
    <source>
        <strain evidence="2 3">9807</strain>
    </source>
</reference>
<feature type="domain" description="CHAT" evidence="1">
    <location>
        <begin position="60"/>
        <end position="391"/>
    </location>
</feature>
<dbReference type="HOGENOM" id="CLU_003728_15_2_3"/>
<name>I4GZP5_MICAE</name>
<organism evidence="2 3">
    <name type="scientific">Microcystis aeruginosa PCC 9807</name>
    <dbReference type="NCBI Taxonomy" id="1160283"/>
    <lineage>
        <taxon>Bacteria</taxon>
        <taxon>Bacillati</taxon>
        <taxon>Cyanobacteriota</taxon>
        <taxon>Cyanophyceae</taxon>
        <taxon>Oscillatoriophycideae</taxon>
        <taxon>Chroococcales</taxon>
        <taxon>Microcystaceae</taxon>
        <taxon>Microcystis</taxon>
    </lineage>
</organism>
<protein>
    <recommendedName>
        <fullName evidence="1">CHAT domain-containing protein</fullName>
    </recommendedName>
</protein>
<dbReference type="InterPro" id="IPR024983">
    <property type="entry name" value="CHAT_dom"/>
</dbReference>
<comment type="caution">
    <text evidence="2">The sequence shown here is derived from an EMBL/GenBank/DDBJ whole genome shotgun (WGS) entry which is preliminary data.</text>
</comment>
<sequence>MAFIVIPPSPPLKGGNSEVKGVKVWQSSADDREKLIDFIKDYRDAYENNKTAWINNLNDYLNQLSEILQIDELLELIPKSCSRLILIPHWFLHIIPLHCLPLKDGQFLYQRFSNGVGYVPSCQLLKLVKLSQRENFTRLFAIKNPTRKDLKPLLGANLEIERISQGFATEKTIIIGELEASEQTLENRRQELQASHCLHFSCHGKFDNKSPRDSALMLADPDGNLGKSANLTLAEVFEKFDLRECRLVTFSACESGIIESKADSISDEYVGLPSGFLFAGSSSVVSTLWTVDPLATTLFMTKFYHDLKRISIRDEGSIAIVLNHTQTWLRTLNSKKLARIKDSQKFQQILDRVFENKRDRRKFQDLLEAAVKRQPYPFANPYYWTAFIATGV</sequence>
<accession>I4GZP5</accession>
<gene>
    <name evidence="2" type="ORF">MICAF_1240001</name>
</gene>
<proteinExistence type="predicted"/>
<evidence type="ECO:0000313" key="2">
    <source>
        <dbReference type="EMBL" id="CCI15269.1"/>
    </source>
</evidence>
<dbReference type="Proteomes" id="UP000003613">
    <property type="component" value="Unassembled WGS sequence"/>
</dbReference>
<evidence type="ECO:0000313" key="3">
    <source>
        <dbReference type="Proteomes" id="UP000003613"/>
    </source>
</evidence>